<dbReference type="InterPro" id="IPR009053">
    <property type="entry name" value="Prefoldin"/>
</dbReference>
<dbReference type="PANTHER" id="PTHR12674">
    <property type="entry name" value="PREFOLDIN SUBUNIT 5"/>
    <property type="match status" value="1"/>
</dbReference>
<dbReference type="Proteomes" id="UP000261480">
    <property type="component" value="Unplaced"/>
</dbReference>
<dbReference type="OrthoDB" id="10267474at2759"/>
<sequence length="140" mass="15592">MAINLPSFSQPGLECFNQLQQEAEFLVCLVRQLKDSQTRYAHSLESVEIMNRNRNGEFLVPLTSYMYVPGALNADHVLVNIGAGFHVEKSMEEAKAFLKRQIELVSKQVEKVESVVEEKCLIIKGGKASIPTTGAADHRS</sequence>
<reference evidence="2" key="2">
    <citation type="submission" date="2025-09" db="UniProtKB">
        <authorList>
            <consortium name="Ensembl"/>
        </authorList>
    </citation>
    <scope>IDENTIFICATION</scope>
</reference>
<comment type="similarity">
    <text evidence="1">Belongs to the prefoldin subunit alpha family.</text>
</comment>
<evidence type="ECO:0000313" key="3">
    <source>
        <dbReference type="Proteomes" id="UP000261480"/>
    </source>
</evidence>
<dbReference type="NCBIfam" id="TIGR00293">
    <property type="entry name" value="prefoldin subunit alpha"/>
    <property type="match status" value="1"/>
</dbReference>
<dbReference type="Gene3D" id="1.10.287.370">
    <property type="match status" value="1"/>
</dbReference>
<dbReference type="InterPro" id="IPR011599">
    <property type="entry name" value="PFD_alpha_archaea"/>
</dbReference>
<evidence type="ECO:0000256" key="1">
    <source>
        <dbReference type="ARBA" id="ARBA00010048"/>
    </source>
</evidence>
<dbReference type="GeneID" id="106924398"/>
<name>A0A3B3Y4N7_9TELE</name>
<dbReference type="AlphaFoldDB" id="A0A3B3Y4N7"/>
<dbReference type="GO" id="GO:1990115">
    <property type="term" value="P:RNA polymerase III assembly"/>
    <property type="evidence" value="ECO:0007669"/>
    <property type="project" value="TreeGrafter"/>
</dbReference>
<keyword evidence="3" id="KW-1185">Reference proteome</keyword>
<accession>A0A3B3Y4N7</accession>
<proteinExistence type="inferred from homology"/>
<dbReference type="GO" id="GO:1990114">
    <property type="term" value="P:RNA polymerase II core complex assembly"/>
    <property type="evidence" value="ECO:0007669"/>
    <property type="project" value="TreeGrafter"/>
</dbReference>
<dbReference type="InterPro" id="IPR004127">
    <property type="entry name" value="Prefoldin_subunit_alpha"/>
</dbReference>
<dbReference type="STRING" id="48701.ENSPMEP00000022075"/>
<dbReference type="GO" id="GO:0005737">
    <property type="term" value="C:cytoplasm"/>
    <property type="evidence" value="ECO:0007669"/>
    <property type="project" value="TreeGrafter"/>
</dbReference>
<evidence type="ECO:0000313" key="2">
    <source>
        <dbReference type="Ensembl" id="ENSPMEP00000022075.1"/>
    </source>
</evidence>
<dbReference type="PANTHER" id="PTHR12674:SF2">
    <property type="entry name" value="PREFOLDIN SUBUNIT 5"/>
    <property type="match status" value="1"/>
</dbReference>
<dbReference type="SUPFAM" id="SSF46579">
    <property type="entry name" value="Prefoldin"/>
    <property type="match status" value="1"/>
</dbReference>
<dbReference type="CDD" id="cd23157">
    <property type="entry name" value="Prefoldin_5"/>
    <property type="match status" value="1"/>
</dbReference>
<reference evidence="2" key="1">
    <citation type="submission" date="2025-08" db="UniProtKB">
        <authorList>
            <consortium name="Ensembl"/>
        </authorList>
    </citation>
    <scope>IDENTIFICATION</scope>
</reference>
<dbReference type="GO" id="GO:0006457">
    <property type="term" value="P:protein folding"/>
    <property type="evidence" value="ECO:0007669"/>
    <property type="project" value="InterPro"/>
</dbReference>
<dbReference type="Ensembl" id="ENSPMET00000013688.1">
    <property type="protein sequence ID" value="ENSPMEP00000022075.1"/>
    <property type="gene ID" value="ENSPMEG00000002703.1"/>
</dbReference>
<dbReference type="GO" id="GO:0051082">
    <property type="term" value="F:unfolded protein binding"/>
    <property type="evidence" value="ECO:0007669"/>
    <property type="project" value="InterPro"/>
</dbReference>
<protein>
    <recommendedName>
        <fullName evidence="4">Prefoldin subunit 5</fullName>
    </recommendedName>
</protein>
<dbReference type="GO" id="GO:0016272">
    <property type="term" value="C:prefoldin complex"/>
    <property type="evidence" value="ECO:0007669"/>
    <property type="project" value="InterPro"/>
</dbReference>
<dbReference type="Pfam" id="PF02996">
    <property type="entry name" value="Prefoldin"/>
    <property type="match status" value="1"/>
</dbReference>
<organism evidence="2 3">
    <name type="scientific">Poecilia mexicana</name>
    <dbReference type="NCBI Taxonomy" id="48701"/>
    <lineage>
        <taxon>Eukaryota</taxon>
        <taxon>Metazoa</taxon>
        <taxon>Chordata</taxon>
        <taxon>Craniata</taxon>
        <taxon>Vertebrata</taxon>
        <taxon>Euteleostomi</taxon>
        <taxon>Actinopterygii</taxon>
        <taxon>Neopterygii</taxon>
        <taxon>Teleostei</taxon>
        <taxon>Neoteleostei</taxon>
        <taxon>Acanthomorphata</taxon>
        <taxon>Ovalentaria</taxon>
        <taxon>Atherinomorphae</taxon>
        <taxon>Cyprinodontiformes</taxon>
        <taxon>Poeciliidae</taxon>
        <taxon>Poeciliinae</taxon>
        <taxon>Poecilia</taxon>
    </lineage>
</organism>
<dbReference type="GO" id="GO:1990113">
    <property type="term" value="P:RNA polymerase I assembly"/>
    <property type="evidence" value="ECO:0007669"/>
    <property type="project" value="TreeGrafter"/>
</dbReference>
<dbReference type="KEGG" id="pmei:106924398"/>
<evidence type="ECO:0008006" key="4">
    <source>
        <dbReference type="Google" id="ProtNLM"/>
    </source>
</evidence>
<dbReference type="RefSeq" id="XP_014853578.1">
    <property type="nucleotide sequence ID" value="XM_014998092.1"/>
</dbReference>